<dbReference type="InterPro" id="IPR051462">
    <property type="entry name" value="CBS_domain-containing"/>
</dbReference>
<dbReference type="PANTHER" id="PTHR48108">
    <property type="entry name" value="CBS DOMAIN-CONTAINING PROTEIN CBSX2, CHLOROPLASTIC"/>
    <property type="match status" value="1"/>
</dbReference>
<protein>
    <recommendedName>
        <fullName evidence="3">CBS domain-containing protein</fullName>
    </recommendedName>
</protein>
<accession>A0A100XZX5</accession>
<evidence type="ECO:0000313" key="4">
    <source>
        <dbReference type="EMBL" id="KUH34797.1"/>
    </source>
</evidence>
<dbReference type="STRING" id="227598.APY94_00010"/>
<keyword evidence="1" id="KW-0677">Repeat</keyword>
<gene>
    <name evidence="4" type="ORF">APY94_00010</name>
</gene>
<dbReference type="RefSeq" id="WP_058937697.1">
    <property type="nucleotide sequence ID" value="NZ_LLYW01000001.1"/>
</dbReference>
<feature type="domain" description="CBS" evidence="3">
    <location>
        <begin position="130"/>
        <end position="185"/>
    </location>
</feature>
<dbReference type="CDD" id="cd02205">
    <property type="entry name" value="CBS_pair_SF"/>
    <property type="match status" value="1"/>
</dbReference>
<comment type="caution">
    <text evidence="4">The sequence shown here is derived from an EMBL/GenBank/DDBJ whole genome shotgun (WGS) entry which is preliminary data.</text>
</comment>
<dbReference type="Pfam" id="PF00571">
    <property type="entry name" value="CBS"/>
    <property type="match status" value="2"/>
</dbReference>
<dbReference type="SMART" id="SM00116">
    <property type="entry name" value="CBS"/>
    <property type="match status" value="2"/>
</dbReference>
<dbReference type="PROSITE" id="PS51371">
    <property type="entry name" value="CBS"/>
    <property type="match status" value="2"/>
</dbReference>
<keyword evidence="5" id="KW-1185">Reference proteome</keyword>
<dbReference type="Gene3D" id="3.10.580.10">
    <property type="entry name" value="CBS-domain"/>
    <property type="match status" value="2"/>
</dbReference>
<dbReference type="PANTHER" id="PTHR48108:SF26">
    <property type="entry name" value="CBS DOMAIN-CONTAINING PROTEIN DDB_G0289609"/>
    <property type="match status" value="1"/>
</dbReference>
<evidence type="ECO:0000259" key="3">
    <source>
        <dbReference type="PROSITE" id="PS51371"/>
    </source>
</evidence>
<dbReference type="OrthoDB" id="8919at2157"/>
<proteinExistence type="predicted"/>
<sequence length="185" mass="20991">MDTLNAGEKSHEAKAKKIRIIHSKRRLLQLQRKEELSHNIRYVSKVPVRLVMDRDYLVVHPHDSMATLIESMGEEESSAIVVDSDGKLVGFVTMKDILHLFDVPRRHSIVGFGLLKRYSVTRATRVEDIMVTKPVTVNINDELGHAIRIMLETGKHHLPVVDDGGRAHGLLEVKDIIRLIRLVSL</sequence>
<dbReference type="Proteomes" id="UP000053462">
    <property type="component" value="Unassembled WGS sequence"/>
</dbReference>
<dbReference type="AlphaFoldDB" id="A0A100XZX5"/>
<evidence type="ECO:0000313" key="5">
    <source>
        <dbReference type="Proteomes" id="UP000053462"/>
    </source>
</evidence>
<reference evidence="4 5" key="1">
    <citation type="submission" date="2015-10" db="EMBL/GenBank/DDBJ databases">
        <title>Draft genome sequence of Thermococcus celericrescens strain DSM 17994.</title>
        <authorList>
            <person name="Hong S.-J."/>
            <person name="Park C.-E."/>
            <person name="Shin J.-H."/>
        </authorList>
    </citation>
    <scope>NUCLEOTIDE SEQUENCE [LARGE SCALE GENOMIC DNA]</scope>
    <source>
        <strain evidence="4 5">DSM 17994</strain>
    </source>
</reference>
<feature type="domain" description="CBS" evidence="3">
    <location>
        <begin position="52"/>
        <end position="109"/>
    </location>
</feature>
<dbReference type="InterPro" id="IPR000644">
    <property type="entry name" value="CBS_dom"/>
</dbReference>
<evidence type="ECO:0000256" key="2">
    <source>
        <dbReference type="PROSITE-ProRule" id="PRU00703"/>
    </source>
</evidence>
<dbReference type="SUPFAM" id="SSF54631">
    <property type="entry name" value="CBS-domain pair"/>
    <property type="match status" value="1"/>
</dbReference>
<organism evidence="4 5">
    <name type="scientific">Thermococcus celericrescens</name>
    <dbReference type="NCBI Taxonomy" id="227598"/>
    <lineage>
        <taxon>Archaea</taxon>
        <taxon>Methanobacteriati</taxon>
        <taxon>Methanobacteriota</taxon>
        <taxon>Thermococci</taxon>
        <taxon>Thermococcales</taxon>
        <taxon>Thermococcaceae</taxon>
        <taxon>Thermococcus</taxon>
    </lineage>
</organism>
<dbReference type="InterPro" id="IPR046342">
    <property type="entry name" value="CBS_dom_sf"/>
</dbReference>
<name>A0A100XZX5_9EURY</name>
<dbReference type="EMBL" id="LLYW01000001">
    <property type="protein sequence ID" value="KUH34797.1"/>
    <property type="molecule type" value="Genomic_DNA"/>
</dbReference>
<evidence type="ECO:0000256" key="1">
    <source>
        <dbReference type="ARBA" id="ARBA00022737"/>
    </source>
</evidence>
<keyword evidence="2" id="KW-0129">CBS domain</keyword>